<evidence type="ECO:0000313" key="2">
    <source>
        <dbReference type="Proteomes" id="UP000789525"/>
    </source>
</evidence>
<organism evidence="1 2">
    <name type="scientific">Acaulospora colombiana</name>
    <dbReference type="NCBI Taxonomy" id="27376"/>
    <lineage>
        <taxon>Eukaryota</taxon>
        <taxon>Fungi</taxon>
        <taxon>Fungi incertae sedis</taxon>
        <taxon>Mucoromycota</taxon>
        <taxon>Glomeromycotina</taxon>
        <taxon>Glomeromycetes</taxon>
        <taxon>Diversisporales</taxon>
        <taxon>Acaulosporaceae</taxon>
        <taxon>Acaulospora</taxon>
    </lineage>
</organism>
<proteinExistence type="predicted"/>
<feature type="non-terminal residue" evidence="1">
    <location>
        <position position="63"/>
    </location>
</feature>
<sequence length="63" mass="7263">VQERLTKQIAVVIQEILKPQGVAALVHGNAWSTKTWKFYGYELYVRSIQGTGENQRRIFEANK</sequence>
<gene>
    <name evidence="1" type="ORF">ACOLOM_LOCUS12791</name>
</gene>
<dbReference type="EMBL" id="CAJVPT010054153">
    <property type="protein sequence ID" value="CAG8752855.1"/>
    <property type="molecule type" value="Genomic_DNA"/>
</dbReference>
<keyword evidence="2" id="KW-1185">Reference proteome</keyword>
<name>A0ACA9QHE2_9GLOM</name>
<evidence type="ECO:0000313" key="1">
    <source>
        <dbReference type="EMBL" id="CAG8752855.1"/>
    </source>
</evidence>
<reference evidence="1" key="1">
    <citation type="submission" date="2021-06" db="EMBL/GenBank/DDBJ databases">
        <authorList>
            <person name="Kallberg Y."/>
            <person name="Tangrot J."/>
            <person name="Rosling A."/>
        </authorList>
    </citation>
    <scope>NUCLEOTIDE SEQUENCE</scope>
    <source>
        <strain evidence="1">CL356</strain>
    </source>
</reference>
<accession>A0ACA9QHE2</accession>
<dbReference type="Proteomes" id="UP000789525">
    <property type="component" value="Unassembled WGS sequence"/>
</dbReference>
<comment type="caution">
    <text evidence="1">The sequence shown here is derived from an EMBL/GenBank/DDBJ whole genome shotgun (WGS) entry which is preliminary data.</text>
</comment>
<feature type="non-terminal residue" evidence="1">
    <location>
        <position position="1"/>
    </location>
</feature>
<protein>
    <submittedName>
        <fullName evidence="1">1521_t:CDS:1</fullName>
    </submittedName>
</protein>